<comment type="function">
    <text evidence="8">Phosphorylates Ins(1,3,4,5,6)P5 at position 2 to form Ins(1,2,3,4,5,6)P6 (InsP6 or phytate).</text>
</comment>
<accession>A0AAD5KAK3</accession>
<organism evidence="9 10">
    <name type="scientific">Phascolomyces articulosus</name>
    <dbReference type="NCBI Taxonomy" id="60185"/>
    <lineage>
        <taxon>Eukaryota</taxon>
        <taxon>Fungi</taxon>
        <taxon>Fungi incertae sedis</taxon>
        <taxon>Mucoromycota</taxon>
        <taxon>Mucoromycotina</taxon>
        <taxon>Mucoromycetes</taxon>
        <taxon>Mucorales</taxon>
        <taxon>Lichtheimiaceae</taxon>
        <taxon>Phascolomyces</taxon>
    </lineage>
</organism>
<keyword evidence="7 8" id="KW-0067">ATP-binding</keyword>
<dbReference type="EMBL" id="JAIXMP010000002">
    <property type="protein sequence ID" value="KAI9276893.1"/>
    <property type="molecule type" value="Genomic_DNA"/>
</dbReference>
<dbReference type="GO" id="GO:0005634">
    <property type="term" value="C:nucleus"/>
    <property type="evidence" value="ECO:0007669"/>
    <property type="project" value="TreeGrafter"/>
</dbReference>
<gene>
    <name evidence="9" type="ORF">BDA99DRAFT_494378</name>
</gene>
<dbReference type="Gene3D" id="3.30.200.110">
    <property type="entry name" value="Inositol-pentakisphosphate 2-kinase, N-lobe"/>
    <property type="match status" value="2"/>
</dbReference>
<evidence type="ECO:0000256" key="3">
    <source>
        <dbReference type="ARBA" id="ARBA00014846"/>
    </source>
</evidence>
<reference evidence="9" key="2">
    <citation type="submission" date="2023-02" db="EMBL/GenBank/DDBJ databases">
        <authorList>
            <consortium name="DOE Joint Genome Institute"/>
            <person name="Mondo S.J."/>
            <person name="Chang Y."/>
            <person name="Wang Y."/>
            <person name="Ahrendt S."/>
            <person name="Andreopoulos W."/>
            <person name="Barry K."/>
            <person name="Beard J."/>
            <person name="Benny G.L."/>
            <person name="Blankenship S."/>
            <person name="Bonito G."/>
            <person name="Cuomo C."/>
            <person name="Desiro A."/>
            <person name="Gervers K.A."/>
            <person name="Hundley H."/>
            <person name="Kuo A."/>
            <person name="LaButti K."/>
            <person name="Lang B.F."/>
            <person name="Lipzen A."/>
            <person name="O'Donnell K."/>
            <person name="Pangilinan J."/>
            <person name="Reynolds N."/>
            <person name="Sandor L."/>
            <person name="Smith M.W."/>
            <person name="Tsang A."/>
            <person name="Grigoriev I.V."/>
            <person name="Stajich J.E."/>
            <person name="Spatafora J.W."/>
        </authorList>
    </citation>
    <scope>NUCLEOTIDE SEQUENCE</scope>
    <source>
        <strain evidence="9">RSA 2281</strain>
    </source>
</reference>
<evidence type="ECO:0000256" key="4">
    <source>
        <dbReference type="ARBA" id="ARBA00022679"/>
    </source>
</evidence>
<evidence type="ECO:0000256" key="1">
    <source>
        <dbReference type="ARBA" id="ARBA00001774"/>
    </source>
</evidence>
<keyword evidence="5 8" id="KW-0547">Nucleotide-binding</keyword>
<evidence type="ECO:0000313" key="10">
    <source>
        <dbReference type="Proteomes" id="UP001209540"/>
    </source>
</evidence>
<proteinExistence type="predicted"/>
<evidence type="ECO:0000256" key="8">
    <source>
        <dbReference type="RuleBase" id="RU364126"/>
    </source>
</evidence>
<dbReference type="GO" id="GO:0005524">
    <property type="term" value="F:ATP binding"/>
    <property type="evidence" value="ECO:0007669"/>
    <property type="project" value="UniProtKB-KW"/>
</dbReference>
<keyword evidence="4 8" id="KW-0808">Transferase</keyword>
<dbReference type="AlphaFoldDB" id="A0AAD5KAK3"/>
<evidence type="ECO:0000256" key="7">
    <source>
        <dbReference type="ARBA" id="ARBA00022840"/>
    </source>
</evidence>
<dbReference type="InterPro" id="IPR043001">
    <property type="entry name" value="IP5_2-K_N_lobe"/>
</dbReference>
<dbReference type="Proteomes" id="UP001209540">
    <property type="component" value="Unassembled WGS sequence"/>
</dbReference>
<comment type="catalytic activity">
    <reaction evidence="1 8">
        <text>1D-myo-inositol 1,3,4,5,6-pentakisphosphate + ATP = 1D-myo-inositol hexakisphosphate + ADP + H(+)</text>
        <dbReference type="Rhea" id="RHEA:20313"/>
        <dbReference type="ChEBI" id="CHEBI:15378"/>
        <dbReference type="ChEBI" id="CHEBI:30616"/>
        <dbReference type="ChEBI" id="CHEBI:57733"/>
        <dbReference type="ChEBI" id="CHEBI:58130"/>
        <dbReference type="ChEBI" id="CHEBI:456216"/>
        <dbReference type="EC" id="2.7.1.158"/>
    </reaction>
</comment>
<dbReference type="InterPro" id="IPR009286">
    <property type="entry name" value="Ins_P5_2-kin"/>
</dbReference>
<evidence type="ECO:0000313" key="9">
    <source>
        <dbReference type="EMBL" id="KAI9276893.1"/>
    </source>
</evidence>
<evidence type="ECO:0000256" key="5">
    <source>
        <dbReference type="ARBA" id="ARBA00022741"/>
    </source>
</evidence>
<evidence type="ECO:0000256" key="6">
    <source>
        <dbReference type="ARBA" id="ARBA00022777"/>
    </source>
</evidence>
<protein>
    <recommendedName>
        <fullName evidence="3 8">Inositol-pentakisphosphate 2-kinase</fullName>
        <ecNumber evidence="2 8">2.7.1.158</ecNumber>
    </recommendedName>
</protein>
<dbReference type="EC" id="2.7.1.158" evidence="2 8"/>
<dbReference type="Pfam" id="PF06090">
    <property type="entry name" value="Ins_P5_2-kin"/>
    <property type="match status" value="1"/>
</dbReference>
<comment type="caution">
    <text evidence="9">The sequence shown here is derived from an EMBL/GenBank/DDBJ whole genome shotgun (WGS) entry which is preliminary data.</text>
</comment>
<reference evidence="9" key="1">
    <citation type="journal article" date="2022" name="IScience">
        <title>Evolution of zygomycete secretomes and the origins of terrestrial fungal ecologies.</title>
        <authorList>
            <person name="Chang Y."/>
            <person name="Wang Y."/>
            <person name="Mondo S."/>
            <person name="Ahrendt S."/>
            <person name="Andreopoulos W."/>
            <person name="Barry K."/>
            <person name="Beard J."/>
            <person name="Benny G.L."/>
            <person name="Blankenship S."/>
            <person name="Bonito G."/>
            <person name="Cuomo C."/>
            <person name="Desiro A."/>
            <person name="Gervers K.A."/>
            <person name="Hundley H."/>
            <person name="Kuo A."/>
            <person name="LaButti K."/>
            <person name="Lang B.F."/>
            <person name="Lipzen A."/>
            <person name="O'Donnell K."/>
            <person name="Pangilinan J."/>
            <person name="Reynolds N."/>
            <person name="Sandor L."/>
            <person name="Smith M.E."/>
            <person name="Tsang A."/>
            <person name="Grigoriev I.V."/>
            <person name="Stajich J.E."/>
            <person name="Spatafora J.W."/>
        </authorList>
    </citation>
    <scope>NUCLEOTIDE SEQUENCE</scope>
    <source>
        <strain evidence="9">RSA 2281</strain>
    </source>
</reference>
<sequence>MDPNHWSFLAEGNQNIVLKYIGQDSSYLGHVLRVQKDKSTDARFHPSFTKEIIGNLLGHEYVVPLTCVPVSFNFLKILETNITQDRPDHRRARTIDLHQLFVCLAPDLTFRSLVTVEIKPKWGFKPDSLFIQDKHQSLKASQCRFCMHTFYKHDRHDMDYCPLDLYSMDLPRMRRALNALERESLHDKMRIMQNHTNNNALANTSTLLNLVAHILYQESLLPRLKKLQKELDQLNIEGIFPIYNKLVQQQTSFPLYDMDRWRKVIHCFHERKKSTLSLSDEMDSNLELQYIYEHVLSAILKDCSIFITIMKDDDRSSSIGNNKKTIQLEDGIHYTYMIKVVDTDIKKISKIPSWYDLDQRIMEHVLQHENPKVCHD</sequence>
<dbReference type="PANTHER" id="PTHR14456">
    <property type="entry name" value="INOSITOL POLYPHOSPHATE KINASE 1"/>
    <property type="match status" value="1"/>
</dbReference>
<keyword evidence="10" id="KW-1185">Reference proteome</keyword>
<comment type="domain">
    <text evidence="8">The EXKPK motif is conserved in inositol-pentakisphosphate 2-kinases of both family 1 and 2.</text>
</comment>
<keyword evidence="6 8" id="KW-0418">Kinase</keyword>
<evidence type="ECO:0000256" key="2">
    <source>
        <dbReference type="ARBA" id="ARBA00012023"/>
    </source>
</evidence>
<name>A0AAD5KAK3_9FUNG</name>
<dbReference type="GO" id="GO:0035299">
    <property type="term" value="F:inositol-1,3,4,5,6-pentakisphosphate 2-kinase activity"/>
    <property type="evidence" value="ECO:0007669"/>
    <property type="project" value="UniProtKB-EC"/>
</dbReference>
<dbReference type="GO" id="GO:0032958">
    <property type="term" value="P:inositol phosphate biosynthetic process"/>
    <property type="evidence" value="ECO:0007669"/>
    <property type="project" value="TreeGrafter"/>
</dbReference>
<dbReference type="PANTHER" id="PTHR14456:SF2">
    <property type="entry name" value="INOSITOL-PENTAKISPHOSPHATE 2-KINASE"/>
    <property type="match status" value="1"/>
</dbReference>